<evidence type="ECO:0000256" key="3">
    <source>
        <dbReference type="ARBA" id="ARBA00023027"/>
    </source>
</evidence>
<protein>
    <recommendedName>
        <fullName evidence="4">Aldehyde dehydrogenase</fullName>
    </recommendedName>
</protein>
<dbReference type="InterPro" id="IPR012394">
    <property type="entry name" value="Aldehyde_DH_NAD(P)"/>
</dbReference>
<feature type="active site" evidence="5">
    <location>
        <position position="252"/>
    </location>
</feature>
<name>D8QJX8_SCHCM</name>
<dbReference type="InterPro" id="IPR016161">
    <property type="entry name" value="Ald_DH/histidinol_DH"/>
</dbReference>
<dbReference type="FunFam" id="3.40.605.10:FF:000004">
    <property type="entry name" value="Aldehyde dehydrogenase"/>
    <property type="match status" value="1"/>
</dbReference>
<evidence type="ECO:0000256" key="1">
    <source>
        <dbReference type="ARBA" id="ARBA00009986"/>
    </source>
</evidence>
<organism evidence="10">
    <name type="scientific">Schizophyllum commune (strain H4-8 / FGSC 9210)</name>
    <name type="common">Split gill fungus</name>
    <dbReference type="NCBI Taxonomy" id="578458"/>
    <lineage>
        <taxon>Eukaryota</taxon>
        <taxon>Fungi</taxon>
        <taxon>Dikarya</taxon>
        <taxon>Basidiomycota</taxon>
        <taxon>Agaricomycotina</taxon>
        <taxon>Agaricomycetes</taxon>
        <taxon>Agaricomycetidae</taxon>
        <taxon>Agaricales</taxon>
        <taxon>Schizophyllaceae</taxon>
        <taxon>Schizophyllum</taxon>
    </lineage>
</organism>
<feature type="domain" description="Aldehyde dehydrogenase" evidence="8">
    <location>
        <begin position="10"/>
        <end position="444"/>
    </location>
</feature>
<dbReference type="CDD" id="cd07135">
    <property type="entry name" value="ALDH_F14-YMR110C"/>
    <property type="match status" value="1"/>
</dbReference>
<dbReference type="PROSITE" id="PS00687">
    <property type="entry name" value="ALDEHYDE_DEHYDR_GLU"/>
    <property type="match status" value="1"/>
</dbReference>
<dbReference type="InterPro" id="IPR016162">
    <property type="entry name" value="Ald_DH_N"/>
</dbReference>
<evidence type="ECO:0000256" key="7">
    <source>
        <dbReference type="RuleBase" id="RU003345"/>
    </source>
</evidence>
<evidence type="ECO:0000256" key="2">
    <source>
        <dbReference type="ARBA" id="ARBA00023002"/>
    </source>
</evidence>
<dbReference type="PANTHER" id="PTHR43570:SF16">
    <property type="entry name" value="ALDEHYDE DEHYDROGENASE TYPE III, ISOFORM Q"/>
    <property type="match status" value="1"/>
</dbReference>
<evidence type="ECO:0000313" key="9">
    <source>
        <dbReference type="EMBL" id="EFI91886.1"/>
    </source>
</evidence>
<gene>
    <name evidence="9" type="ORF">SCHCODRAFT_61827</name>
</gene>
<dbReference type="FunFam" id="3.40.309.10:FF:000003">
    <property type="entry name" value="Aldehyde dehydrogenase"/>
    <property type="match status" value="1"/>
</dbReference>
<proteinExistence type="inferred from homology"/>
<dbReference type="PIRSF" id="PIRSF036492">
    <property type="entry name" value="ALDH"/>
    <property type="match status" value="1"/>
</dbReference>
<dbReference type="InterPro" id="IPR029510">
    <property type="entry name" value="Ald_DH_CS_GLU"/>
</dbReference>
<dbReference type="Gene3D" id="3.40.605.10">
    <property type="entry name" value="Aldehyde Dehydrogenase, Chain A, domain 1"/>
    <property type="match status" value="1"/>
</dbReference>
<dbReference type="Gene3D" id="3.40.309.10">
    <property type="entry name" value="Aldehyde Dehydrogenase, Chain A, domain 2"/>
    <property type="match status" value="1"/>
</dbReference>
<dbReference type="InParanoid" id="D8QJX8"/>
<dbReference type="EMBL" id="GL377315">
    <property type="protein sequence ID" value="EFI91886.1"/>
    <property type="molecule type" value="Genomic_DNA"/>
</dbReference>
<dbReference type="Proteomes" id="UP000007431">
    <property type="component" value="Unassembled WGS sequence"/>
</dbReference>
<dbReference type="Pfam" id="PF00171">
    <property type="entry name" value="Aldedh"/>
    <property type="match status" value="1"/>
</dbReference>
<evidence type="ECO:0000313" key="10">
    <source>
        <dbReference type="Proteomes" id="UP000007431"/>
    </source>
</evidence>
<sequence length="519" mass="56575">MVELKYTPLDEIDKIRTSLHAGFQTGKSKSLAYRKYQLLQLGHLLKENRARFVEAIHADMGRPVFETEFYEITGALTDITAAVKSLSSWAKPETSPFNFNWFAMRPRAHKVPKGVVLVITPFNYPVWLVVEPLIGALAAGCAVCLKPSESAAATSALWTELLPKYLDPDLVRVVNGAVPETTRLLELQWDHISYTGSGAVGRIVASAAAKHLTPVTLELGGKSPVIVDASADPALAARRVLLGRFVNAGQTCVSPDYVLVVKGIKDRFLQEVRKSYAAFTAASGDPSSKSGLAPTTFSHLIHSRAYARISGMLEKTRGKVIAGGERDEKENFVGLTVVEGVEKEDALMGEEIFGPVLPILEVEHVDEAIKFINGGDRPLALYVFANDKKVKDKVRNETISGTMAFNEVVIQLGAPGLPFGGTGASGYGYHRGKYGFDAFTHVRTEMDSPAFIDKILWWRFPPYTDAKLRAMLRMMKDGLPAKPKGPPRLDGASEGGWRKWAVVLLAVTAAAAAVKRARN</sequence>
<comment type="similarity">
    <text evidence="1 4 7">Belongs to the aldehyde dehydrogenase family.</text>
</comment>
<evidence type="ECO:0000256" key="6">
    <source>
        <dbReference type="PROSITE-ProRule" id="PRU10007"/>
    </source>
</evidence>
<dbReference type="GO" id="GO:0005737">
    <property type="term" value="C:cytoplasm"/>
    <property type="evidence" value="ECO:0007669"/>
    <property type="project" value="TreeGrafter"/>
</dbReference>
<dbReference type="GO" id="GO:0006081">
    <property type="term" value="P:aldehyde metabolic process"/>
    <property type="evidence" value="ECO:0007669"/>
    <property type="project" value="InterPro"/>
</dbReference>
<dbReference type="OrthoDB" id="440325at2759"/>
<dbReference type="VEuPathDB" id="FungiDB:SCHCODRAFT_02643862"/>
<accession>D8QJX8</accession>
<evidence type="ECO:0000256" key="4">
    <source>
        <dbReference type="PIRNR" id="PIRNR036492"/>
    </source>
</evidence>
<dbReference type="InterPro" id="IPR016163">
    <property type="entry name" value="Ald_DH_C"/>
</dbReference>
<keyword evidence="2 4" id="KW-0560">Oxidoreductase</keyword>
<dbReference type="PANTHER" id="PTHR43570">
    <property type="entry name" value="ALDEHYDE DEHYDROGENASE"/>
    <property type="match status" value="1"/>
</dbReference>
<dbReference type="InterPro" id="IPR015590">
    <property type="entry name" value="Aldehyde_DH_dom"/>
</dbReference>
<dbReference type="STRING" id="578458.D8QJX8"/>
<dbReference type="HOGENOM" id="CLU_005391_3_1_1"/>
<feature type="active site" evidence="5 6">
    <location>
        <position position="218"/>
    </location>
</feature>
<dbReference type="GO" id="GO:0004029">
    <property type="term" value="F:aldehyde dehydrogenase (NAD+) activity"/>
    <property type="evidence" value="ECO:0007669"/>
    <property type="project" value="TreeGrafter"/>
</dbReference>
<dbReference type="AlphaFoldDB" id="D8QJX8"/>
<keyword evidence="10" id="KW-1185">Reference proteome</keyword>
<keyword evidence="3" id="KW-0520">NAD</keyword>
<evidence type="ECO:0000256" key="5">
    <source>
        <dbReference type="PIRSR" id="PIRSR036492-1"/>
    </source>
</evidence>
<dbReference type="RefSeq" id="XP_003026789.1">
    <property type="nucleotide sequence ID" value="XM_003026743.1"/>
</dbReference>
<dbReference type="OMA" id="PCIQGQV"/>
<dbReference type="KEGG" id="scm:SCHCO_02643862"/>
<dbReference type="eggNOG" id="KOG2456">
    <property type="taxonomic scope" value="Eukaryota"/>
</dbReference>
<reference evidence="9 10" key="1">
    <citation type="journal article" date="2010" name="Nat. Biotechnol.">
        <title>Genome sequence of the model mushroom Schizophyllum commune.</title>
        <authorList>
            <person name="Ohm R.A."/>
            <person name="de Jong J.F."/>
            <person name="Lugones L.G."/>
            <person name="Aerts A."/>
            <person name="Kothe E."/>
            <person name="Stajich J.E."/>
            <person name="de Vries R.P."/>
            <person name="Record E."/>
            <person name="Levasseur A."/>
            <person name="Baker S.E."/>
            <person name="Bartholomew K.A."/>
            <person name="Coutinho P.M."/>
            <person name="Erdmann S."/>
            <person name="Fowler T.J."/>
            <person name="Gathman A.C."/>
            <person name="Lombard V."/>
            <person name="Henrissat B."/>
            <person name="Knabe N."/>
            <person name="Kuees U."/>
            <person name="Lilly W.W."/>
            <person name="Lindquist E."/>
            <person name="Lucas S."/>
            <person name="Magnuson J.K."/>
            <person name="Piumi F."/>
            <person name="Raudaskoski M."/>
            <person name="Salamov A."/>
            <person name="Schmutz J."/>
            <person name="Schwarze F.W.M.R."/>
            <person name="vanKuyk P.A."/>
            <person name="Horton J.S."/>
            <person name="Grigoriev I.V."/>
            <person name="Woesten H.A.B."/>
        </authorList>
    </citation>
    <scope>NUCLEOTIDE SEQUENCE [LARGE SCALE GENOMIC DNA]</scope>
    <source>
        <strain evidence="10">H4-8 / FGSC 9210</strain>
    </source>
</reference>
<evidence type="ECO:0000259" key="8">
    <source>
        <dbReference type="Pfam" id="PF00171"/>
    </source>
</evidence>
<dbReference type="SUPFAM" id="SSF53720">
    <property type="entry name" value="ALDH-like"/>
    <property type="match status" value="1"/>
</dbReference>
<dbReference type="GeneID" id="9593487"/>